<keyword evidence="3" id="KW-1185">Reference proteome</keyword>
<dbReference type="InterPro" id="IPR035923">
    <property type="entry name" value="TT1751-like_sf"/>
</dbReference>
<evidence type="ECO:0000313" key="2">
    <source>
        <dbReference type="EMBL" id="MCH6164252.1"/>
    </source>
</evidence>
<dbReference type="Pfam" id="PF03625">
    <property type="entry name" value="DUF302"/>
    <property type="match status" value="1"/>
</dbReference>
<accession>A0ABS9T6T7</accession>
<dbReference type="CDD" id="cd14797">
    <property type="entry name" value="DUF302"/>
    <property type="match status" value="1"/>
</dbReference>
<evidence type="ECO:0000259" key="1">
    <source>
        <dbReference type="Pfam" id="PF03625"/>
    </source>
</evidence>
<protein>
    <submittedName>
        <fullName evidence="2">DUF302 domain-containing protein</fullName>
    </submittedName>
</protein>
<reference evidence="2 3" key="1">
    <citation type="submission" date="2022-03" db="EMBL/GenBank/DDBJ databases">
        <title>Pseudonocardia alaer sp. nov., a novel actinomycete isolated from reed forest soil.</title>
        <authorList>
            <person name="Wang L."/>
        </authorList>
    </citation>
    <scope>NUCLEOTIDE SEQUENCE [LARGE SCALE GENOMIC DNA]</scope>
    <source>
        <strain evidence="2 3">Y-16303</strain>
    </source>
</reference>
<dbReference type="Gene3D" id="3.30.310.70">
    <property type="entry name" value="TT1751-like domain"/>
    <property type="match status" value="1"/>
</dbReference>
<dbReference type="PANTHER" id="PTHR38342:SF2">
    <property type="entry name" value="INNER MEMBRANE OR EXPORTED"/>
    <property type="match status" value="1"/>
</dbReference>
<dbReference type="InterPro" id="IPR005180">
    <property type="entry name" value="DUF302"/>
</dbReference>
<dbReference type="EMBL" id="JAKXMK010000001">
    <property type="protein sequence ID" value="MCH6164252.1"/>
    <property type="molecule type" value="Genomic_DNA"/>
</dbReference>
<evidence type="ECO:0000313" key="3">
    <source>
        <dbReference type="Proteomes" id="UP001299970"/>
    </source>
</evidence>
<organism evidence="2 3">
    <name type="scientific">Pseudonocardia alaniniphila</name>
    <dbReference type="NCBI Taxonomy" id="75291"/>
    <lineage>
        <taxon>Bacteria</taxon>
        <taxon>Bacillati</taxon>
        <taxon>Actinomycetota</taxon>
        <taxon>Actinomycetes</taxon>
        <taxon>Pseudonocardiales</taxon>
        <taxon>Pseudonocardiaceae</taxon>
        <taxon>Pseudonocardia</taxon>
    </lineage>
</organism>
<dbReference type="SUPFAM" id="SSF103247">
    <property type="entry name" value="TT1751-like"/>
    <property type="match status" value="1"/>
</dbReference>
<dbReference type="PANTHER" id="PTHR38342">
    <property type="entry name" value="SLR5037 PROTEIN"/>
    <property type="match status" value="1"/>
</dbReference>
<sequence>MTERRTTTSGHDYEQTVARLDAELARRGLGPFARIDHAAGARSVGLEMPPTLVVLFGSPRGGTPLMLDAPDLALDLPLRLLVRERAGHVELVYTDPATTVEQHGLPAAAAAPLAETVASVVAAVVAP</sequence>
<name>A0ABS9T6T7_9PSEU</name>
<dbReference type="Proteomes" id="UP001299970">
    <property type="component" value="Unassembled WGS sequence"/>
</dbReference>
<dbReference type="RefSeq" id="WP_241034278.1">
    <property type="nucleotide sequence ID" value="NZ_BAAAJF010000034.1"/>
</dbReference>
<feature type="domain" description="DUF302" evidence="1">
    <location>
        <begin position="35"/>
        <end position="96"/>
    </location>
</feature>
<comment type="caution">
    <text evidence="2">The sequence shown here is derived from an EMBL/GenBank/DDBJ whole genome shotgun (WGS) entry which is preliminary data.</text>
</comment>
<gene>
    <name evidence="2" type="ORF">MMF94_01045</name>
</gene>
<proteinExistence type="predicted"/>